<dbReference type="EMBL" id="CAJZAG010000012">
    <property type="protein sequence ID" value="CAG9183946.1"/>
    <property type="molecule type" value="Genomic_DNA"/>
</dbReference>
<comment type="caution">
    <text evidence="1">The sequence shown here is derived from an EMBL/GenBank/DDBJ whole genome shotgun (WGS) entry which is preliminary data.</text>
</comment>
<protein>
    <submittedName>
        <fullName evidence="1">Uncharacterized protein</fullName>
    </submittedName>
</protein>
<organism evidence="1 2">
    <name type="scientific">Cupriavidus pampae</name>
    <dbReference type="NCBI Taxonomy" id="659251"/>
    <lineage>
        <taxon>Bacteria</taxon>
        <taxon>Pseudomonadati</taxon>
        <taxon>Pseudomonadota</taxon>
        <taxon>Betaproteobacteria</taxon>
        <taxon>Burkholderiales</taxon>
        <taxon>Burkholderiaceae</taxon>
        <taxon>Cupriavidus</taxon>
    </lineage>
</organism>
<evidence type="ECO:0000313" key="2">
    <source>
        <dbReference type="Proteomes" id="UP000706525"/>
    </source>
</evidence>
<gene>
    <name evidence="1" type="ORF">LMG32289_05469</name>
</gene>
<name>A0ABM8XUB9_9BURK</name>
<accession>A0ABM8XUB9</accession>
<proteinExistence type="predicted"/>
<reference evidence="1 2" key="1">
    <citation type="submission" date="2021-08" db="EMBL/GenBank/DDBJ databases">
        <authorList>
            <person name="Peeters C."/>
        </authorList>
    </citation>
    <scope>NUCLEOTIDE SEQUENCE [LARGE SCALE GENOMIC DNA]</scope>
    <source>
        <strain evidence="1 2">LMG 32289</strain>
    </source>
</reference>
<keyword evidence="2" id="KW-1185">Reference proteome</keyword>
<evidence type="ECO:0000313" key="1">
    <source>
        <dbReference type="EMBL" id="CAG9183946.1"/>
    </source>
</evidence>
<dbReference type="RefSeq" id="WP_223994093.1">
    <property type="nucleotide sequence ID" value="NZ_CAJZAG010000012.1"/>
</dbReference>
<sequence>MTTTRVAVSDTAFDMLGPYLTAKAVCPGCGEENVLVHIESFASDVKAVSVCEHIRAMVRDDDGGRHVEFQH</sequence>
<dbReference type="Proteomes" id="UP000706525">
    <property type="component" value="Unassembled WGS sequence"/>
</dbReference>